<gene>
    <name evidence="1" type="ORF">AVDCRST_MAG80-1307</name>
</gene>
<evidence type="ECO:0000313" key="1">
    <source>
        <dbReference type="EMBL" id="CAA9440820.1"/>
    </source>
</evidence>
<feature type="non-terminal residue" evidence="1">
    <location>
        <position position="1"/>
    </location>
</feature>
<sequence length="54" mass="5967">ELQPHLPGRFEDGPRGVPLCVSPADAGSWTGGGRQWRSTVHRTALERRRPGFDV</sequence>
<reference evidence="1" key="1">
    <citation type="submission" date="2020-02" db="EMBL/GenBank/DDBJ databases">
        <authorList>
            <person name="Meier V. D."/>
        </authorList>
    </citation>
    <scope>NUCLEOTIDE SEQUENCE</scope>
    <source>
        <strain evidence="1">AVDCRST_MAG80</strain>
    </source>
</reference>
<dbReference type="EMBL" id="CADCVC010000111">
    <property type="protein sequence ID" value="CAA9440820.1"/>
    <property type="molecule type" value="Genomic_DNA"/>
</dbReference>
<accession>A0A6J4QHJ8</accession>
<name>A0A6J4QHJ8_9ACTN</name>
<protein>
    <submittedName>
        <fullName evidence="1">Uncharacterized protein</fullName>
    </submittedName>
</protein>
<organism evidence="1">
    <name type="scientific">uncultured Rubrobacteraceae bacterium</name>
    <dbReference type="NCBI Taxonomy" id="349277"/>
    <lineage>
        <taxon>Bacteria</taxon>
        <taxon>Bacillati</taxon>
        <taxon>Actinomycetota</taxon>
        <taxon>Rubrobacteria</taxon>
        <taxon>Rubrobacterales</taxon>
        <taxon>Rubrobacteraceae</taxon>
        <taxon>environmental samples</taxon>
    </lineage>
</organism>
<feature type="non-terminal residue" evidence="1">
    <location>
        <position position="54"/>
    </location>
</feature>
<proteinExistence type="predicted"/>
<dbReference type="AlphaFoldDB" id="A0A6J4QHJ8"/>